<gene>
    <name evidence="2" type="ORF">BXYJ_LOCUS2672</name>
</gene>
<accession>A0A1I7S8M6</accession>
<dbReference type="Proteomes" id="UP000095284">
    <property type="component" value="Unplaced"/>
</dbReference>
<evidence type="ECO:0000313" key="4">
    <source>
        <dbReference type="Proteomes" id="UP000659654"/>
    </source>
</evidence>
<sequence>MFNEVFVARRPYLGVPFLSRAPKNACPPGSLARFSSGSPTAMPGGSRCNVAHFVLFVVAAAAAARALVPGRFGEKSPRPEQVGGAEARGEAGKGVKMATKKRVITPFLPVQSTAMHRDCEIGAPPLTLMASRALRRALLEFFIARLEIGGKKKRRSREAVLIACRHQSQR</sequence>
<dbReference type="Proteomes" id="UP000659654">
    <property type="component" value="Unassembled WGS sequence"/>
</dbReference>
<feature type="region of interest" description="Disordered" evidence="1">
    <location>
        <begin position="74"/>
        <end position="94"/>
    </location>
</feature>
<evidence type="ECO:0000256" key="1">
    <source>
        <dbReference type="SAM" id="MobiDB-lite"/>
    </source>
</evidence>
<protein>
    <submittedName>
        <fullName evidence="2">(pine wood nematode) hypothetical protein</fullName>
    </submittedName>
</protein>
<evidence type="ECO:0000313" key="2">
    <source>
        <dbReference type="EMBL" id="CAD5211941.1"/>
    </source>
</evidence>
<dbReference type="AlphaFoldDB" id="A0A1I7S8M6"/>
<reference evidence="5" key="1">
    <citation type="submission" date="2016-11" db="UniProtKB">
        <authorList>
            <consortium name="WormBaseParasite"/>
        </authorList>
    </citation>
    <scope>IDENTIFICATION</scope>
</reference>
<organism evidence="3 5">
    <name type="scientific">Bursaphelenchus xylophilus</name>
    <name type="common">Pinewood nematode worm</name>
    <name type="synonym">Aphelenchoides xylophilus</name>
    <dbReference type="NCBI Taxonomy" id="6326"/>
    <lineage>
        <taxon>Eukaryota</taxon>
        <taxon>Metazoa</taxon>
        <taxon>Ecdysozoa</taxon>
        <taxon>Nematoda</taxon>
        <taxon>Chromadorea</taxon>
        <taxon>Rhabditida</taxon>
        <taxon>Tylenchina</taxon>
        <taxon>Tylenchomorpha</taxon>
        <taxon>Aphelenchoidea</taxon>
        <taxon>Aphelenchoididae</taxon>
        <taxon>Bursaphelenchus</taxon>
    </lineage>
</organism>
<evidence type="ECO:0000313" key="5">
    <source>
        <dbReference type="WBParaSite" id="BXY_0936900.1"/>
    </source>
</evidence>
<dbReference type="EMBL" id="CAJFCV020000001">
    <property type="protein sequence ID" value="CAG9089484.1"/>
    <property type="molecule type" value="Genomic_DNA"/>
</dbReference>
<dbReference type="WBParaSite" id="BXY_0936900.1">
    <property type="protein sequence ID" value="BXY_0936900.1"/>
    <property type="gene ID" value="BXY_0936900"/>
</dbReference>
<dbReference type="EMBL" id="CAJFDI010000001">
    <property type="protein sequence ID" value="CAD5211941.1"/>
    <property type="molecule type" value="Genomic_DNA"/>
</dbReference>
<keyword evidence="4" id="KW-1185">Reference proteome</keyword>
<dbReference type="Proteomes" id="UP000582659">
    <property type="component" value="Unassembled WGS sequence"/>
</dbReference>
<evidence type="ECO:0000313" key="3">
    <source>
        <dbReference type="Proteomes" id="UP000095284"/>
    </source>
</evidence>
<proteinExistence type="predicted"/>
<reference evidence="2" key="2">
    <citation type="submission" date="2020-09" db="EMBL/GenBank/DDBJ databases">
        <authorList>
            <person name="Kikuchi T."/>
        </authorList>
    </citation>
    <scope>NUCLEOTIDE SEQUENCE</scope>
    <source>
        <strain evidence="2">Ka4C1</strain>
    </source>
</reference>
<name>A0A1I7S8M6_BURXY</name>